<dbReference type="PANTHER" id="PTHR43267">
    <property type="entry name" value="TRNA THREONYLCARBAMOYLADENOSINE DEHYDRATASE"/>
    <property type="match status" value="1"/>
</dbReference>
<dbReference type="InterPro" id="IPR035985">
    <property type="entry name" value="Ubiquitin-activating_enz"/>
</dbReference>
<gene>
    <name evidence="2" type="ORF">CCR82_15605</name>
</gene>
<comment type="caution">
    <text evidence="2">The sequence shown here is derived from an EMBL/GenBank/DDBJ whole genome shotgun (WGS) entry which is preliminary data.</text>
</comment>
<evidence type="ECO:0000313" key="2">
    <source>
        <dbReference type="EMBL" id="MBK5931915.1"/>
    </source>
</evidence>
<dbReference type="GO" id="GO:0061503">
    <property type="term" value="F:tRNA threonylcarbamoyladenosine dehydratase"/>
    <property type="evidence" value="ECO:0007669"/>
    <property type="project" value="TreeGrafter"/>
</dbReference>
<keyword evidence="3" id="KW-1185">Reference proteome</keyword>
<dbReference type="InterPro" id="IPR045886">
    <property type="entry name" value="ThiF/MoeB/HesA"/>
</dbReference>
<dbReference type="CDD" id="cd00755">
    <property type="entry name" value="YgdL_like"/>
    <property type="match status" value="1"/>
</dbReference>
<dbReference type="Pfam" id="PF00899">
    <property type="entry name" value="ThiF"/>
    <property type="match status" value="1"/>
</dbReference>
<accession>A0AAJ0UI31</accession>
<dbReference type="AlphaFoldDB" id="A0AAJ0UI31"/>
<name>A0AAJ0UI31_HALSE</name>
<dbReference type="GO" id="GO:0008641">
    <property type="term" value="F:ubiquitin-like modifier activating enzyme activity"/>
    <property type="evidence" value="ECO:0007669"/>
    <property type="project" value="InterPro"/>
</dbReference>
<evidence type="ECO:0000259" key="1">
    <source>
        <dbReference type="Pfam" id="PF00899"/>
    </source>
</evidence>
<evidence type="ECO:0000313" key="3">
    <source>
        <dbReference type="Proteomes" id="UP001296967"/>
    </source>
</evidence>
<dbReference type="Proteomes" id="UP001296967">
    <property type="component" value="Unassembled WGS sequence"/>
</dbReference>
<sequence length="256" mass="26795">MTSAAGDDPLSARTRILIGDQGVERLRAARVFVAGLGGVGAFAAEALARAGVGELILADGDRVAASNLNRQLCALHSTLGQPKVAVMRERLLEINPACRVTAIPTFLTAEELPTCVREGGFDQIIDAIDSLGSKLALLGAALDAAIPIVSSMGAGGRLDPTRLRVGDLMDSGGCPLARKVRQHLRRRGYARGITAVWSDEPPRPPLPPEPCARGRARAVNGTISYLPGLFGLSLAGIVIQRLAEPQETGLAVSLTR</sequence>
<proteinExistence type="predicted"/>
<dbReference type="PANTHER" id="PTHR43267:SF1">
    <property type="entry name" value="TRNA THREONYLCARBAMOYLADENOSINE DEHYDRATASE"/>
    <property type="match status" value="1"/>
</dbReference>
<organism evidence="2 3">
    <name type="scientific">Halochromatium salexigens</name>
    <name type="common">Chromatium salexigens</name>
    <dbReference type="NCBI Taxonomy" id="49447"/>
    <lineage>
        <taxon>Bacteria</taxon>
        <taxon>Pseudomonadati</taxon>
        <taxon>Pseudomonadota</taxon>
        <taxon>Gammaproteobacteria</taxon>
        <taxon>Chromatiales</taxon>
        <taxon>Chromatiaceae</taxon>
        <taxon>Halochromatium</taxon>
    </lineage>
</organism>
<reference evidence="2" key="2">
    <citation type="journal article" date="2020" name="Microorganisms">
        <title>Osmotic Adaptation and Compatible Solute Biosynthesis of Phototrophic Bacteria as Revealed from Genome Analyses.</title>
        <authorList>
            <person name="Imhoff J.F."/>
            <person name="Rahn T."/>
            <person name="Kunzel S."/>
            <person name="Keller A."/>
            <person name="Neulinger S.C."/>
        </authorList>
    </citation>
    <scope>NUCLEOTIDE SEQUENCE</scope>
    <source>
        <strain evidence="2">DSM 4395</strain>
    </source>
</reference>
<dbReference type="RefSeq" id="WP_201246755.1">
    <property type="nucleotide sequence ID" value="NZ_NHSF01000072.1"/>
</dbReference>
<protein>
    <submittedName>
        <fullName evidence="2">tRNA threonylcarbamoyladenosine dehydratase</fullName>
    </submittedName>
</protein>
<dbReference type="InterPro" id="IPR000594">
    <property type="entry name" value="ThiF_NAD_FAD-bd"/>
</dbReference>
<dbReference type="GO" id="GO:0061504">
    <property type="term" value="P:cyclic threonylcarbamoyladenosine biosynthetic process"/>
    <property type="evidence" value="ECO:0007669"/>
    <property type="project" value="TreeGrafter"/>
</dbReference>
<dbReference type="EMBL" id="NHSF01000072">
    <property type="protein sequence ID" value="MBK5931915.1"/>
    <property type="molecule type" value="Genomic_DNA"/>
</dbReference>
<dbReference type="SUPFAM" id="SSF69572">
    <property type="entry name" value="Activating enzymes of the ubiquitin-like proteins"/>
    <property type="match status" value="1"/>
</dbReference>
<feature type="domain" description="THIF-type NAD/FAD binding fold" evidence="1">
    <location>
        <begin position="16"/>
        <end position="249"/>
    </location>
</feature>
<dbReference type="Gene3D" id="3.40.50.720">
    <property type="entry name" value="NAD(P)-binding Rossmann-like Domain"/>
    <property type="match status" value="1"/>
</dbReference>
<reference evidence="2" key="1">
    <citation type="submission" date="2017-05" db="EMBL/GenBank/DDBJ databases">
        <authorList>
            <person name="Imhoff J.F."/>
            <person name="Rahn T."/>
            <person name="Kuenzel S."/>
            <person name="Neulinger S.C."/>
        </authorList>
    </citation>
    <scope>NUCLEOTIDE SEQUENCE</scope>
    <source>
        <strain evidence="2">DSM 4395</strain>
    </source>
</reference>